<evidence type="ECO:0000259" key="13">
    <source>
        <dbReference type="Pfam" id="PF02727"/>
    </source>
</evidence>
<keyword evidence="5 9" id="KW-0801">TPQ</keyword>
<dbReference type="SUPFAM" id="SSF54416">
    <property type="entry name" value="Amine oxidase N-terminal region"/>
    <property type="match status" value="2"/>
</dbReference>
<keyword evidence="8" id="KW-1015">Disulfide bond</keyword>
<organism evidence="14">
    <name type="scientific">Sporisorium scitamineum</name>
    <dbReference type="NCBI Taxonomy" id="49012"/>
    <lineage>
        <taxon>Eukaryota</taxon>
        <taxon>Fungi</taxon>
        <taxon>Dikarya</taxon>
        <taxon>Basidiomycota</taxon>
        <taxon>Ustilaginomycotina</taxon>
        <taxon>Ustilaginomycetes</taxon>
        <taxon>Ustilaginales</taxon>
        <taxon>Ustilaginaceae</taxon>
        <taxon>Sporisorium</taxon>
    </lineage>
</organism>
<feature type="active site" description="Proton acceptor" evidence="9">
    <location>
        <position position="344"/>
    </location>
</feature>
<dbReference type="GO" id="GO:0008131">
    <property type="term" value="F:primary methylamine oxidase activity"/>
    <property type="evidence" value="ECO:0007669"/>
    <property type="project" value="InterPro"/>
</dbReference>
<feature type="domain" description="Copper amine oxidase N2-terminal" evidence="13">
    <location>
        <begin position="31"/>
        <end position="122"/>
    </location>
</feature>
<dbReference type="Gene3D" id="3.10.450.40">
    <property type="match status" value="2"/>
</dbReference>
<evidence type="ECO:0000256" key="2">
    <source>
        <dbReference type="ARBA" id="ARBA00007983"/>
    </source>
</evidence>
<evidence type="ECO:0000313" key="14">
    <source>
        <dbReference type="EMBL" id="CDR87209.1"/>
    </source>
</evidence>
<dbReference type="InterPro" id="IPR036460">
    <property type="entry name" value="Cu_amine_oxidase_C_sf"/>
</dbReference>
<dbReference type="InterPro" id="IPR049948">
    <property type="entry name" value="Cu_Am_ox_TPQ-bd"/>
</dbReference>
<comment type="similarity">
    <text evidence="2 11">Belongs to the copper/topaquinone oxidase family.</text>
</comment>
<dbReference type="PROSITE" id="PS01164">
    <property type="entry name" value="COPPER_AMINE_OXID_1"/>
    <property type="match status" value="1"/>
</dbReference>
<evidence type="ECO:0000256" key="9">
    <source>
        <dbReference type="PIRSR" id="PIRSR600269-50"/>
    </source>
</evidence>
<dbReference type="OrthoDB" id="5379943at2759"/>
<keyword evidence="4 11" id="KW-0479">Metal-binding</keyword>
<dbReference type="FunFam" id="2.70.98.20:FF:000001">
    <property type="entry name" value="Amine oxidase"/>
    <property type="match status" value="1"/>
</dbReference>
<dbReference type="InterPro" id="IPR015800">
    <property type="entry name" value="Cu_amine_oxidase_N2"/>
</dbReference>
<keyword evidence="7 11" id="KW-0186">Copper</keyword>
<dbReference type="AlphaFoldDB" id="A0A140KM78"/>
<reference evidence="14" key="1">
    <citation type="submission" date="2014-06" db="EMBL/GenBank/DDBJ databases">
        <authorList>
            <person name="Ju J."/>
            <person name="Zhang J."/>
        </authorList>
    </citation>
    <scope>NUCLEOTIDE SEQUENCE</scope>
    <source>
        <strain evidence="14">SscI8</strain>
    </source>
</reference>
<feature type="active site" description="Schiff-base intermediate with substrate; via topaquinone" evidence="9">
    <location>
        <position position="428"/>
    </location>
</feature>
<sequence>MAPTAVDVVGTGIPTGAASKATKQVSGAEMHPLDDITPAENKLAVELIRDLHRNDGFEPWFKMIQRQEPRKAVLLSWLDAYHAGQNPPALPRKLETVYIEPATAKIHEAIIDVASQKVESHSIVPGNHRTNLDITQLEAFEAALIKEPLVKQALEELGLEPDTPIVSDPWIYGADSFEDQPYLMQFLMYLKSPRTGHAGDTFHYSWPLPFVPVVDVLTGKITRVDWCYTGDSADGMVHTWKQGWAQSNMEEREYMPHLQKDFQPRAGLKPLIVQQAEGSSFTVKGKSVEWQGWQFRISWTAREGLTLHDLRFKDRSVFHRLSMSETTVPYGDPRPPLHRKQAFDVGDASCGFTANSLSLGCDCLGAIHYFDGHLALPSGELLQQQNVVCMHEVDDGLGMKHTNYRTNNPYVVRRRTLVLQTIITVANYEYIFLWHFDQTGAISFEVRATGVLSVSPIDAGKASPYGNVVSRGVLGTNHQHIFCVRVDPRIDGDGNTVHYEDSVTMPFTTEEDKLVNPHGIGYTVQKTVLEHEGGVNLDPFKNRTFKITNPNKINAISHKPVGYKVHLPATQLLLAHPDSVAYARAEFARHHVWVTKYRDDELWAGGKYTNQSNGKQGGLATYSKAKESTVNEDIVLWAVFGLTHNPRVEDFPVMPIESLMMSLKPNDFWETCPILDIPMSTQAVNHSTLVSHNKEAEASTCCKKVEYFAS</sequence>
<dbReference type="GO" id="GO:0048038">
    <property type="term" value="F:quinone binding"/>
    <property type="evidence" value="ECO:0007669"/>
    <property type="project" value="InterPro"/>
</dbReference>
<dbReference type="GO" id="GO:0005507">
    <property type="term" value="F:copper ion binding"/>
    <property type="evidence" value="ECO:0007669"/>
    <property type="project" value="InterPro"/>
</dbReference>
<proteinExistence type="inferred from homology"/>
<dbReference type="InterPro" id="IPR000269">
    <property type="entry name" value="Cu_amine_oxidase"/>
</dbReference>
<dbReference type="EC" id="1.4.3.-" evidence="11"/>
<comment type="PTM">
    <text evidence="10 11">Topaquinone (TPQ) is generated by copper-dependent autoxidation of a specific tyrosyl residue.</text>
</comment>
<dbReference type="PANTHER" id="PTHR10638">
    <property type="entry name" value="COPPER AMINE OXIDASE"/>
    <property type="match status" value="1"/>
</dbReference>
<dbReference type="PANTHER" id="PTHR10638:SF91">
    <property type="entry name" value="AMINE OXIDASE"/>
    <property type="match status" value="1"/>
</dbReference>
<dbReference type="Pfam" id="PF02727">
    <property type="entry name" value="Cu_amine_oxidN2"/>
    <property type="match status" value="1"/>
</dbReference>
<evidence type="ECO:0000259" key="12">
    <source>
        <dbReference type="Pfam" id="PF01179"/>
    </source>
</evidence>
<dbReference type="SUPFAM" id="SSF49998">
    <property type="entry name" value="Amine oxidase catalytic domain"/>
    <property type="match status" value="1"/>
</dbReference>
<keyword evidence="6 11" id="KW-0560">Oxidoreductase</keyword>
<dbReference type="InterPro" id="IPR016182">
    <property type="entry name" value="Cu_amine_oxidase_N-reg"/>
</dbReference>
<evidence type="ECO:0000256" key="3">
    <source>
        <dbReference type="ARBA" id="ARBA00011738"/>
    </source>
</evidence>
<evidence type="ECO:0000256" key="1">
    <source>
        <dbReference type="ARBA" id="ARBA00001935"/>
    </source>
</evidence>
<name>A0A140KM78_9BASI</name>
<evidence type="ECO:0000256" key="8">
    <source>
        <dbReference type="ARBA" id="ARBA00023157"/>
    </source>
</evidence>
<evidence type="ECO:0000256" key="5">
    <source>
        <dbReference type="ARBA" id="ARBA00022772"/>
    </source>
</evidence>
<evidence type="ECO:0000256" key="7">
    <source>
        <dbReference type="ARBA" id="ARBA00023008"/>
    </source>
</evidence>
<feature type="modified residue" description="2',4',5'-topaquinone" evidence="10">
    <location>
        <position position="428"/>
    </location>
</feature>
<evidence type="ECO:0000256" key="10">
    <source>
        <dbReference type="PIRSR" id="PIRSR600269-51"/>
    </source>
</evidence>
<protein>
    <recommendedName>
        <fullName evidence="11">Amine oxidase</fullName>
        <ecNumber evidence="11">1.4.3.-</ecNumber>
    </recommendedName>
</protein>
<evidence type="ECO:0000256" key="4">
    <source>
        <dbReference type="ARBA" id="ARBA00022723"/>
    </source>
</evidence>
<comment type="cofactor">
    <cofactor evidence="11">
        <name>Cu cation</name>
        <dbReference type="ChEBI" id="CHEBI:23378"/>
    </cofactor>
    <text evidence="11">Contains 1 topaquinone per subunit.</text>
</comment>
<gene>
    <name evidence="14" type="ORF">SPSC_00335</name>
</gene>
<dbReference type="EMBL" id="LK056653">
    <property type="protein sequence ID" value="CDR87209.1"/>
    <property type="molecule type" value="Genomic_DNA"/>
</dbReference>
<dbReference type="InterPro" id="IPR015798">
    <property type="entry name" value="Cu_amine_oxidase_C"/>
</dbReference>
<evidence type="ECO:0000256" key="11">
    <source>
        <dbReference type="RuleBase" id="RU000672"/>
    </source>
</evidence>
<evidence type="ECO:0000256" key="6">
    <source>
        <dbReference type="ARBA" id="ARBA00023002"/>
    </source>
</evidence>
<dbReference type="GO" id="GO:0009308">
    <property type="term" value="P:amine metabolic process"/>
    <property type="evidence" value="ECO:0007669"/>
    <property type="project" value="UniProtKB-UniRule"/>
</dbReference>
<dbReference type="Gene3D" id="2.70.98.20">
    <property type="entry name" value="Copper amine oxidase, catalytic domain"/>
    <property type="match status" value="1"/>
</dbReference>
<dbReference type="Pfam" id="PF01179">
    <property type="entry name" value="Cu_amine_oxid"/>
    <property type="match status" value="1"/>
</dbReference>
<accession>A0A140KM78</accession>
<comment type="cofactor">
    <cofactor evidence="1">
        <name>Cu cation</name>
        <dbReference type="ChEBI" id="CHEBI:23378"/>
    </cofactor>
</comment>
<comment type="subunit">
    <text evidence="3">Homodimer.</text>
</comment>
<feature type="domain" description="Copper amine oxidase catalytic" evidence="12">
    <location>
        <begin position="273"/>
        <end position="674"/>
    </location>
</feature>